<protein>
    <submittedName>
        <fullName evidence="1">Uncharacterized protein</fullName>
    </submittedName>
</protein>
<reference evidence="1 2" key="1">
    <citation type="journal article" date="2011" name="J. Bacteriol.">
        <title>Draft Genome Sequence of Turicibacter sanguinis PC909, Isolated from Human Feces.</title>
        <authorList>
            <person name="Cuiv P.O."/>
            <person name="Klaassens E.S."/>
            <person name="Durkin A.S."/>
            <person name="Harkins D.M."/>
            <person name="Foster L."/>
            <person name="McCorrison J."/>
            <person name="Torralba M."/>
            <person name="Nelson K.E."/>
            <person name="Morrison M."/>
        </authorList>
    </citation>
    <scope>NUCLEOTIDE SEQUENCE [LARGE SCALE GENOMIC DNA]</scope>
    <source>
        <strain evidence="1 2">PC909</strain>
    </source>
</reference>
<dbReference type="EMBL" id="ADMN01000011">
    <property type="protein sequence ID" value="EFF64995.1"/>
    <property type="molecule type" value="Genomic_DNA"/>
</dbReference>
<gene>
    <name evidence="1" type="ORF">CUW_0873</name>
</gene>
<comment type="caution">
    <text evidence="1">The sequence shown here is derived from an EMBL/GenBank/DDBJ whole genome shotgun (WGS) entry which is preliminary data.</text>
</comment>
<keyword evidence="2" id="KW-1185">Reference proteome</keyword>
<name>A0ABN0A5C5_9FIRM</name>
<evidence type="ECO:0000313" key="2">
    <source>
        <dbReference type="Proteomes" id="UP000002938"/>
    </source>
</evidence>
<organism evidence="1 2">
    <name type="scientific">Turicibacter sanguinis PC909</name>
    <dbReference type="NCBI Taxonomy" id="702450"/>
    <lineage>
        <taxon>Bacteria</taxon>
        <taxon>Bacillati</taxon>
        <taxon>Bacillota</taxon>
        <taxon>Erysipelotrichia</taxon>
        <taxon>Erysipelotrichales</taxon>
        <taxon>Turicibacteraceae</taxon>
        <taxon>Turicibacter</taxon>
    </lineage>
</organism>
<accession>A0ABN0A5C5</accession>
<dbReference type="Proteomes" id="UP000002938">
    <property type="component" value="Unassembled WGS sequence"/>
</dbReference>
<proteinExistence type="predicted"/>
<sequence length="37" mass="4158">MGEIIMLRAVMEILKVIVLVLVIGVKEETVNELYVAE</sequence>
<evidence type="ECO:0000313" key="1">
    <source>
        <dbReference type="EMBL" id="EFF64995.1"/>
    </source>
</evidence>